<accession>A0A075AUX8</accession>
<dbReference type="GO" id="GO:0006369">
    <property type="term" value="P:termination of RNA polymerase II transcription"/>
    <property type="evidence" value="ECO:0007669"/>
    <property type="project" value="TreeGrafter"/>
</dbReference>
<dbReference type="PANTHER" id="PTHR10887:SF495">
    <property type="entry name" value="HELICASE SENATAXIN ISOFORM X1-RELATED"/>
    <property type="match status" value="1"/>
</dbReference>
<organism evidence="10 11">
    <name type="scientific">Rozella allomycis (strain CSF55)</name>
    <dbReference type="NCBI Taxonomy" id="988480"/>
    <lineage>
        <taxon>Eukaryota</taxon>
        <taxon>Fungi</taxon>
        <taxon>Fungi incertae sedis</taxon>
        <taxon>Cryptomycota</taxon>
        <taxon>Cryptomycota incertae sedis</taxon>
        <taxon>Rozella</taxon>
    </lineage>
</organism>
<feature type="region of interest" description="Disordered" evidence="7">
    <location>
        <begin position="472"/>
        <end position="497"/>
    </location>
</feature>
<dbReference type="GO" id="GO:0001147">
    <property type="term" value="F:transcription termination site sequence-specific DNA binding"/>
    <property type="evidence" value="ECO:0007669"/>
    <property type="project" value="TreeGrafter"/>
</dbReference>
<evidence type="ECO:0000256" key="7">
    <source>
        <dbReference type="SAM" id="MobiDB-lite"/>
    </source>
</evidence>
<feature type="domain" description="DNA2/NAM7 helicase helicase" evidence="8">
    <location>
        <begin position="2"/>
        <end position="230"/>
    </location>
</feature>
<evidence type="ECO:0000256" key="2">
    <source>
        <dbReference type="ARBA" id="ARBA00022741"/>
    </source>
</evidence>
<evidence type="ECO:0000256" key="3">
    <source>
        <dbReference type="ARBA" id="ARBA00022801"/>
    </source>
</evidence>
<dbReference type="EMBL" id="KE561019">
    <property type="protein sequence ID" value="EPZ33970.1"/>
    <property type="molecule type" value="Genomic_DNA"/>
</dbReference>
<keyword evidence="2" id="KW-0547">Nucleotide-binding</keyword>
<keyword evidence="3" id="KW-0378">Hydrolase</keyword>
<dbReference type="Pfam" id="PF13086">
    <property type="entry name" value="AAA_11"/>
    <property type="match status" value="1"/>
</dbReference>
<evidence type="ECO:0000256" key="1">
    <source>
        <dbReference type="ARBA" id="ARBA00007913"/>
    </source>
</evidence>
<dbReference type="CDD" id="cd18042">
    <property type="entry name" value="DEXXQc_SETX"/>
    <property type="match status" value="1"/>
</dbReference>
<sequence length="497" mass="57106">MILCLLSTLLNPPSFIPNVQSARRILICAPSNAAVDEIVRRINFKGLSTDNNKIVHPSIVRLGTFEGIHDSTRKYTLDELVNSNLKSSHSSLLNLIQEKKSIYSNILLDIEKLKNEFSSVGESNLDLLHRLDCATKDQKKIQNEIRELNRSLDDNRFKLKLKILNDAQIICSTLSASAHDILKKVQSFDLVIVDEACQAVELSTLIPLKYNPKKVILVGDPNQLPPTVFSMAAQKFQYEQSLFQRLSTFTNPILLSVQYRMHPDISAFPREYFYQNKLDNGINMKNLCQQPWHSDPMTGPYLFFNVDGKDKSLPKKSFLNHQEALVACKLVAYLLKNNPKINFESRIAIITPYREQRNELNNVFSKHFGQSIFKYIQIGTVDGFQGQEKDIIIFSCVRAHSDQGIGFLSDTRRLNVALTRAKYSLFVLGSADVLSQNPIWNALILNAKQRNLFANYNQEFWNRISFDLKNNSDNAMHETPKRKRDDKRRNKNQKRRR</sequence>
<reference evidence="10 11" key="1">
    <citation type="journal article" date="2013" name="Curr. Biol.">
        <title>Shared signatures of parasitism and phylogenomics unite Cryptomycota and microsporidia.</title>
        <authorList>
            <person name="James T.Y."/>
            <person name="Pelin A."/>
            <person name="Bonen L."/>
            <person name="Ahrendt S."/>
            <person name="Sain D."/>
            <person name="Corradi N."/>
            <person name="Stajich J.E."/>
        </authorList>
    </citation>
    <scope>NUCLEOTIDE SEQUENCE [LARGE SCALE GENOMIC DNA]</scope>
    <source>
        <strain evidence="10 11">CSF55</strain>
    </source>
</reference>
<dbReference type="Gene3D" id="3.40.50.300">
    <property type="entry name" value="P-loop containing nucleotide triphosphate hydrolases"/>
    <property type="match status" value="2"/>
</dbReference>
<dbReference type="InterPro" id="IPR047187">
    <property type="entry name" value="SF1_C_Upf1"/>
</dbReference>
<keyword evidence="5" id="KW-0067">ATP-binding</keyword>
<feature type="compositionally biased region" description="Basic residues" evidence="7">
    <location>
        <begin position="480"/>
        <end position="497"/>
    </location>
</feature>
<dbReference type="FunFam" id="3.40.50.300:FF:000326">
    <property type="entry name" value="P-loop containing nucleoside triphosphate hydrolase"/>
    <property type="match status" value="1"/>
</dbReference>
<dbReference type="OMA" id="EHAHIAG"/>
<protein>
    <submittedName>
        <fullName evidence="10">AAA domain-containing protein</fullName>
    </submittedName>
</protein>
<evidence type="ECO:0000313" key="10">
    <source>
        <dbReference type="EMBL" id="EPZ33970.1"/>
    </source>
</evidence>
<dbReference type="GO" id="GO:0005694">
    <property type="term" value="C:chromosome"/>
    <property type="evidence" value="ECO:0007669"/>
    <property type="project" value="UniProtKB-ARBA"/>
</dbReference>
<keyword evidence="6" id="KW-0175">Coiled coil</keyword>
<dbReference type="PANTHER" id="PTHR10887">
    <property type="entry name" value="DNA2/NAM7 HELICASE FAMILY"/>
    <property type="match status" value="1"/>
</dbReference>
<keyword evidence="11" id="KW-1185">Reference proteome</keyword>
<dbReference type="AlphaFoldDB" id="A0A075AUX8"/>
<name>A0A075AUX8_ROZAC</name>
<gene>
    <name evidence="10" type="ORF">O9G_005065</name>
</gene>
<comment type="similarity">
    <text evidence="1">Belongs to the DNA2/NAM7 helicase family.</text>
</comment>
<dbReference type="GO" id="GO:0016604">
    <property type="term" value="C:nuclear body"/>
    <property type="evidence" value="ECO:0007669"/>
    <property type="project" value="TreeGrafter"/>
</dbReference>
<proteinExistence type="inferred from homology"/>
<dbReference type="InterPro" id="IPR045055">
    <property type="entry name" value="DNA2/NAM7-like"/>
</dbReference>
<dbReference type="SUPFAM" id="SSF52540">
    <property type="entry name" value="P-loop containing nucleoside triphosphate hydrolases"/>
    <property type="match status" value="1"/>
</dbReference>
<evidence type="ECO:0000313" key="11">
    <source>
        <dbReference type="Proteomes" id="UP000030755"/>
    </source>
</evidence>
<evidence type="ECO:0000256" key="4">
    <source>
        <dbReference type="ARBA" id="ARBA00022806"/>
    </source>
</evidence>
<feature type="coiled-coil region" evidence="6">
    <location>
        <begin position="96"/>
        <end position="151"/>
    </location>
</feature>
<dbReference type="InterPro" id="IPR041679">
    <property type="entry name" value="DNA2/NAM7-like_C"/>
</dbReference>
<dbReference type="STRING" id="988480.A0A075AUX8"/>
<evidence type="ECO:0000259" key="8">
    <source>
        <dbReference type="Pfam" id="PF13086"/>
    </source>
</evidence>
<dbReference type="GO" id="GO:0005524">
    <property type="term" value="F:ATP binding"/>
    <property type="evidence" value="ECO:0007669"/>
    <property type="project" value="UniProtKB-KW"/>
</dbReference>
<evidence type="ECO:0000256" key="6">
    <source>
        <dbReference type="SAM" id="Coils"/>
    </source>
</evidence>
<dbReference type="InterPro" id="IPR027417">
    <property type="entry name" value="P-loop_NTPase"/>
</dbReference>
<dbReference type="Pfam" id="PF13087">
    <property type="entry name" value="AAA_12"/>
    <property type="match status" value="1"/>
</dbReference>
<dbReference type="CDD" id="cd18808">
    <property type="entry name" value="SF1_C_Upf1"/>
    <property type="match status" value="1"/>
</dbReference>
<dbReference type="Proteomes" id="UP000030755">
    <property type="component" value="Unassembled WGS sequence"/>
</dbReference>
<dbReference type="GO" id="GO:0004386">
    <property type="term" value="F:helicase activity"/>
    <property type="evidence" value="ECO:0007669"/>
    <property type="project" value="UniProtKB-KW"/>
</dbReference>
<dbReference type="InterPro" id="IPR041677">
    <property type="entry name" value="DNA2/NAM7_AAA_11"/>
</dbReference>
<dbReference type="GO" id="GO:0016787">
    <property type="term" value="F:hydrolase activity"/>
    <property type="evidence" value="ECO:0007669"/>
    <property type="project" value="UniProtKB-KW"/>
</dbReference>
<evidence type="ECO:0000256" key="5">
    <source>
        <dbReference type="ARBA" id="ARBA00022840"/>
    </source>
</evidence>
<evidence type="ECO:0000259" key="9">
    <source>
        <dbReference type="Pfam" id="PF13087"/>
    </source>
</evidence>
<dbReference type="OrthoDB" id="6513042at2759"/>
<dbReference type="HOGENOM" id="CLU_001666_11_3_1"/>
<feature type="domain" description="DNA2/NAM7 helicase-like C-terminal" evidence="9">
    <location>
        <begin position="238"/>
        <end position="431"/>
    </location>
</feature>
<keyword evidence="4" id="KW-0347">Helicase</keyword>